<dbReference type="PANTHER" id="PTHR10502">
    <property type="entry name" value="ANNEXIN"/>
    <property type="match status" value="1"/>
</dbReference>
<feature type="region of interest" description="Disordered" evidence="7">
    <location>
        <begin position="1"/>
        <end position="140"/>
    </location>
</feature>
<evidence type="ECO:0000313" key="8">
    <source>
        <dbReference type="EMBL" id="KAF9072418.1"/>
    </source>
</evidence>
<dbReference type="AlphaFoldDB" id="A0A9P5Q093"/>
<evidence type="ECO:0000313" key="9">
    <source>
        <dbReference type="Proteomes" id="UP000772434"/>
    </source>
</evidence>
<dbReference type="SMART" id="SM00335">
    <property type="entry name" value="ANX"/>
    <property type="match status" value="4"/>
</dbReference>
<dbReference type="GO" id="GO:0001786">
    <property type="term" value="F:phosphatidylserine binding"/>
    <property type="evidence" value="ECO:0007669"/>
    <property type="project" value="TreeGrafter"/>
</dbReference>
<name>A0A9P5Q093_9AGAR</name>
<dbReference type="SUPFAM" id="SSF47874">
    <property type="entry name" value="Annexin"/>
    <property type="match status" value="1"/>
</dbReference>
<gene>
    <name evidence="8" type="ORF">BDP27DRAFT_412058</name>
</gene>
<dbReference type="EMBL" id="JADNRY010000024">
    <property type="protein sequence ID" value="KAF9072418.1"/>
    <property type="molecule type" value="Genomic_DNA"/>
</dbReference>
<proteinExistence type="inferred from homology"/>
<dbReference type="GO" id="GO:0005886">
    <property type="term" value="C:plasma membrane"/>
    <property type="evidence" value="ECO:0007669"/>
    <property type="project" value="TreeGrafter"/>
</dbReference>
<dbReference type="GO" id="GO:0012506">
    <property type="term" value="C:vesicle membrane"/>
    <property type="evidence" value="ECO:0007669"/>
    <property type="project" value="TreeGrafter"/>
</dbReference>
<dbReference type="PANTHER" id="PTHR10502:SF102">
    <property type="entry name" value="ANNEXIN B11"/>
    <property type="match status" value="1"/>
</dbReference>
<dbReference type="PROSITE" id="PS51897">
    <property type="entry name" value="ANNEXIN_2"/>
    <property type="match status" value="4"/>
</dbReference>
<dbReference type="Pfam" id="PF00191">
    <property type="entry name" value="Annexin"/>
    <property type="match status" value="4"/>
</dbReference>
<dbReference type="Proteomes" id="UP000772434">
    <property type="component" value="Unassembled WGS sequence"/>
</dbReference>
<dbReference type="InterPro" id="IPR018252">
    <property type="entry name" value="Annexin_repeat_CS"/>
</dbReference>
<feature type="compositionally biased region" description="Low complexity" evidence="7">
    <location>
        <begin position="20"/>
        <end position="34"/>
    </location>
</feature>
<evidence type="ECO:0000256" key="5">
    <source>
        <dbReference type="ARBA" id="ARBA00023302"/>
    </source>
</evidence>
<evidence type="ECO:0000256" key="6">
    <source>
        <dbReference type="RuleBase" id="RU003540"/>
    </source>
</evidence>
<protein>
    <recommendedName>
        <fullName evidence="6">Annexin</fullName>
    </recommendedName>
</protein>
<reference evidence="8" key="1">
    <citation type="submission" date="2020-11" db="EMBL/GenBank/DDBJ databases">
        <authorList>
            <consortium name="DOE Joint Genome Institute"/>
            <person name="Ahrendt S."/>
            <person name="Riley R."/>
            <person name="Andreopoulos W."/>
            <person name="Labutti K."/>
            <person name="Pangilinan J."/>
            <person name="Ruiz-Duenas F.J."/>
            <person name="Barrasa J.M."/>
            <person name="Sanchez-Garcia M."/>
            <person name="Camarero S."/>
            <person name="Miyauchi S."/>
            <person name="Serrano A."/>
            <person name="Linde D."/>
            <person name="Babiker R."/>
            <person name="Drula E."/>
            <person name="Ayuso-Fernandez I."/>
            <person name="Pacheco R."/>
            <person name="Padilla G."/>
            <person name="Ferreira P."/>
            <person name="Barriuso J."/>
            <person name="Kellner H."/>
            <person name="Castanera R."/>
            <person name="Alfaro M."/>
            <person name="Ramirez L."/>
            <person name="Pisabarro A.G."/>
            <person name="Kuo A."/>
            <person name="Tritt A."/>
            <person name="Lipzen A."/>
            <person name="He G."/>
            <person name="Yan M."/>
            <person name="Ng V."/>
            <person name="Cullen D."/>
            <person name="Martin F."/>
            <person name="Rosso M.-N."/>
            <person name="Henrissat B."/>
            <person name="Hibbett D."/>
            <person name="Martinez A.T."/>
            <person name="Grigoriev I.V."/>
        </authorList>
    </citation>
    <scope>NUCLEOTIDE SEQUENCE</scope>
    <source>
        <strain evidence="8">AH 40177</strain>
    </source>
</reference>
<dbReference type="GO" id="GO:0005509">
    <property type="term" value="F:calcium ion binding"/>
    <property type="evidence" value="ECO:0007669"/>
    <property type="project" value="InterPro"/>
</dbReference>
<dbReference type="OrthoDB" id="37886at2759"/>
<dbReference type="GO" id="GO:0005737">
    <property type="term" value="C:cytoplasm"/>
    <property type="evidence" value="ECO:0007669"/>
    <property type="project" value="TreeGrafter"/>
</dbReference>
<comment type="caution">
    <text evidence="8">The sequence shown here is derived from an EMBL/GenBank/DDBJ whole genome shotgun (WGS) entry which is preliminary data.</text>
</comment>
<feature type="compositionally biased region" description="Pro residues" evidence="7">
    <location>
        <begin position="62"/>
        <end position="78"/>
    </location>
</feature>
<dbReference type="FunFam" id="1.10.220.10:FF:000002">
    <property type="entry name" value="Annexin"/>
    <property type="match status" value="1"/>
</dbReference>
<keyword evidence="2 6" id="KW-0677">Repeat</keyword>
<dbReference type="GO" id="GO:0005634">
    <property type="term" value="C:nucleus"/>
    <property type="evidence" value="ECO:0007669"/>
    <property type="project" value="TreeGrafter"/>
</dbReference>
<dbReference type="PRINTS" id="PR00196">
    <property type="entry name" value="ANNEXIN"/>
</dbReference>
<sequence>MSYQPNYNQGGYGGSGFQMPQPGYGAPVAPVAPVGGYGQQQEPHFRDGYQPSYAPHPVSGYAPPPGPPSGYAPPPGPPSGYTGPPSGYAPPAGPPPSVYGGYSAPPGPPPATYAAPPGPPMVNPHSYPGQQQQQQQQQQQNTIYYLNTPIPPLGAPPPTQGLPGYNAIADVEKLRQAMRGMGTKETLLIQTIIPLSAMHIAVLSASFRASTGKELLQNIDNETGGRLKDVLTALVRGPLEYDVKLVHQALSGAGYVLRVSGAFSFSTSSISTDEHLLTEIIADRSPSDLYNLGQAYRAKYGRSLEQAVKSDLSGKTERLFTMIVSSNRPPDNTPVDRGLVEADVHALYKAGQGKIGTDEIAFCNIIVNRTTPHLTALWDAYHRQHGKTLSKVIKNEFSGHMKTALLYIVTAANPKRINEGPGVWRDMKRLEDSMKGMGTKDDLLIRRLVRAHWDSSHFTFVKRAYERKYRKTLESRVAGETSGDYKKAVVGIVRGVQ</sequence>
<dbReference type="GO" id="GO:0005544">
    <property type="term" value="F:calcium-dependent phospholipid binding"/>
    <property type="evidence" value="ECO:0007669"/>
    <property type="project" value="UniProtKB-KW"/>
</dbReference>
<dbReference type="PROSITE" id="PS00223">
    <property type="entry name" value="ANNEXIN_1"/>
    <property type="match status" value="1"/>
</dbReference>
<feature type="compositionally biased region" description="Low complexity" evidence="7">
    <location>
        <begin position="130"/>
        <end position="140"/>
    </location>
</feature>
<keyword evidence="4 6" id="KW-0041">Annexin</keyword>
<comment type="domain">
    <text evidence="6">A pair of annexin repeats may form one binding site for calcium and phospholipid.</text>
</comment>
<dbReference type="InterPro" id="IPR037104">
    <property type="entry name" value="Annexin_sf"/>
</dbReference>
<keyword evidence="3 6" id="KW-0106">Calcium</keyword>
<feature type="compositionally biased region" description="Pro residues" evidence="7">
    <location>
        <begin position="87"/>
        <end position="97"/>
    </location>
</feature>
<keyword evidence="9" id="KW-1185">Reference proteome</keyword>
<feature type="compositionally biased region" description="Pro residues" evidence="7">
    <location>
        <begin position="105"/>
        <end position="122"/>
    </location>
</feature>
<dbReference type="InterPro" id="IPR001464">
    <property type="entry name" value="Annexin"/>
</dbReference>
<dbReference type="Gene3D" id="1.10.220.10">
    <property type="entry name" value="Annexin"/>
    <property type="match status" value="4"/>
</dbReference>
<accession>A0A9P5Q093</accession>
<evidence type="ECO:0000256" key="2">
    <source>
        <dbReference type="ARBA" id="ARBA00022737"/>
    </source>
</evidence>
<comment type="similarity">
    <text evidence="1 6">Belongs to the annexin family.</text>
</comment>
<evidence type="ECO:0000256" key="4">
    <source>
        <dbReference type="ARBA" id="ARBA00023216"/>
    </source>
</evidence>
<organism evidence="8 9">
    <name type="scientific">Rhodocollybia butyracea</name>
    <dbReference type="NCBI Taxonomy" id="206335"/>
    <lineage>
        <taxon>Eukaryota</taxon>
        <taxon>Fungi</taxon>
        <taxon>Dikarya</taxon>
        <taxon>Basidiomycota</taxon>
        <taxon>Agaricomycotina</taxon>
        <taxon>Agaricomycetes</taxon>
        <taxon>Agaricomycetidae</taxon>
        <taxon>Agaricales</taxon>
        <taxon>Marasmiineae</taxon>
        <taxon>Omphalotaceae</taxon>
        <taxon>Rhodocollybia</taxon>
    </lineage>
</organism>
<evidence type="ECO:0000256" key="1">
    <source>
        <dbReference type="ARBA" id="ARBA00007831"/>
    </source>
</evidence>
<evidence type="ECO:0000256" key="7">
    <source>
        <dbReference type="SAM" id="MobiDB-lite"/>
    </source>
</evidence>
<dbReference type="InterPro" id="IPR018502">
    <property type="entry name" value="Annexin_repeat"/>
</dbReference>
<keyword evidence="5 6" id="KW-0111">Calcium/phospholipid-binding</keyword>
<evidence type="ECO:0000256" key="3">
    <source>
        <dbReference type="ARBA" id="ARBA00022837"/>
    </source>
</evidence>